<protein>
    <recommendedName>
        <fullName evidence="4 13">Tetraacyldisaccharide 4'-kinase</fullName>
        <ecNumber evidence="3 13">2.7.1.130</ecNumber>
    </recommendedName>
    <alternativeName>
        <fullName evidence="12 13">Lipid A 4'-kinase</fullName>
    </alternativeName>
</protein>
<evidence type="ECO:0000256" key="2">
    <source>
        <dbReference type="ARBA" id="ARBA00004870"/>
    </source>
</evidence>
<dbReference type="NCBIfam" id="TIGR00682">
    <property type="entry name" value="lpxK"/>
    <property type="match status" value="1"/>
</dbReference>
<evidence type="ECO:0000256" key="6">
    <source>
        <dbReference type="ARBA" id="ARBA00022556"/>
    </source>
</evidence>
<gene>
    <name evidence="13 15" type="primary">lpxK</name>
    <name evidence="15" type="ORF">WG929_09080</name>
</gene>
<keyword evidence="16" id="KW-1185">Reference proteome</keyword>
<keyword evidence="11 13" id="KW-0443">Lipid metabolism</keyword>
<proteinExistence type="inferred from homology"/>
<evidence type="ECO:0000313" key="16">
    <source>
        <dbReference type="Proteomes" id="UP001620597"/>
    </source>
</evidence>
<evidence type="ECO:0000256" key="4">
    <source>
        <dbReference type="ARBA" id="ARBA00016436"/>
    </source>
</evidence>
<dbReference type="SUPFAM" id="SSF52540">
    <property type="entry name" value="P-loop containing nucleoside triphosphate hydrolases"/>
    <property type="match status" value="1"/>
</dbReference>
<evidence type="ECO:0000256" key="7">
    <source>
        <dbReference type="ARBA" id="ARBA00022679"/>
    </source>
</evidence>
<comment type="caution">
    <text evidence="15">The sequence shown here is derived from an EMBL/GenBank/DDBJ whole genome shotgun (WGS) entry which is preliminary data.</text>
</comment>
<reference evidence="15 16" key="1">
    <citation type="submission" date="2024-03" db="EMBL/GenBank/DDBJ databases">
        <title>High-quality draft genome sequence of Oceanobacter sp. wDCs-4.</title>
        <authorList>
            <person name="Dong C."/>
        </authorList>
    </citation>
    <scope>NUCLEOTIDE SEQUENCE [LARGE SCALE GENOMIC DNA]</scope>
    <source>
        <strain evidence="16">wDCs-4</strain>
    </source>
</reference>
<dbReference type="Pfam" id="PF02606">
    <property type="entry name" value="LpxK"/>
    <property type="match status" value="1"/>
</dbReference>
<keyword evidence="14" id="KW-1133">Transmembrane helix</keyword>
<dbReference type="PANTHER" id="PTHR42724:SF1">
    <property type="entry name" value="TETRAACYLDISACCHARIDE 4'-KINASE, MITOCHONDRIAL-RELATED"/>
    <property type="match status" value="1"/>
</dbReference>
<comment type="similarity">
    <text evidence="13">Belongs to the LpxK family.</text>
</comment>
<evidence type="ECO:0000313" key="15">
    <source>
        <dbReference type="EMBL" id="MFK4752556.1"/>
    </source>
</evidence>
<dbReference type="PANTHER" id="PTHR42724">
    <property type="entry name" value="TETRAACYLDISACCHARIDE 4'-KINASE"/>
    <property type="match status" value="1"/>
</dbReference>
<dbReference type="GO" id="GO:0009029">
    <property type="term" value="F:lipid-A 4'-kinase activity"/>
    <property type="evidence" value="ECO:0007669"/>
    <property type="project" value="UniProtKB-EC"/>
</dbReference>
<evidence type="ECO:0000256" key="13">
    <source>
        <dbReference type="HAMAP-Rule" id="MF_00409"/>
    </source>
</evidence>
<keyword evidence="9 13" id="KW-0418">Kinase</keyword>
<dbReference type="EC" id="2.7.1.130" evidence="3 13"/>
<comment type="function">
    <text evidence="1 13">Transfers the gamma-phosphate of ATP to the 4'-position of a tetraacyldisaccharide 1-phosphate intermediate (termed DS-1-P) to form tetraacyldisaccharide 1,4'-bis-phosphate (lipid IVA).</text>
</comment>
<dbReference type="EMBL" id="JBBKTX010000009">
    <property type="protein sequence ID" value="MFK4752556.1"/>
    <property type="molecule type" value="Genomic_DNA"/>
</dbReference>
<feature type="binding site" evidence="13">
    <location>
        <begin position="66"/>
        <end position="73"/>
    </location>
    <ligand>
        <name>ATP</name>
        <dbReference type="ChEBI" id="CHEBI:30616"/>
    </ligand>
</feature>
<organism evidence="15 16">
    <name type="scientific">Oceanobacter antarcticus</name>
    <dbReference type="NCBI Taxonomy" id="3133425"/>
    <lineage>
        <taxon>Bacteria</taxon>
        <taxon>Pseudomonadati</taxon>
        <taxon>Pseudomonadota</taxon>
        <taxon>Gammaproteobacteria</taxon>
        <taxon>Oceanospirillales</taxon>
        <taxon>Oceanospirillaceae</taxon>
        <taxon>Oceanobacter</taxon>
    </lineage>
</organism>
<keyword evidence="14" id="KW-0812">Transmembrane</keyword>
<evidence type="ECO:0000256" key="9">
    <source>
        <dbReference type="ARBA" id="ARBA00022777"/>
    </source>
</evidence>
<evidence type="ECO:0000256" key="1">
    <source>
        <dbReference type="ARBA" id="ARBA00002274"/>
    </source>
</evidence>
<keyword evidence="7 13" id="KW-0808">Transferase</keyword>
<dbReference type="HAMAP" id="MF_00409">
    <property type="entry name" value="LpxK"/>
    <property type="match status" value="1"/>
</dbReference>
<sequence length="330" mass="36789">MPVAGKKPTRLASWIEQHWYRSPIFNAWLLPLQWLFWLLVMSRRIFYALFPPAAVAVPVIVVGNISVGGTGKTPLIVWLANRARELNMRVGIVSRGYGGSAEHYPLEVTQDTPADVCGDEPLLLFERLGCPVVVDPKRRRAVEYLADKVDLVLSDDGLQHYAMPRVAELVVVDGKRGFGNGWLLPIGPLREPQTRLDSVDRVIVNGKDFVLQPLAMINAVTAARADLLTLDAGEVHAVAGIGSPERFFGTLRQLGMTPIEHPFADHHPFTPEDLLFGDDKPVVMTEKDWVKCRAFVNKNCWYLPVDAVPNRATRLALDTLLTTWGEKYHG</sequence>
<comment type="pathway">
    <text evidence="2 13">Glycolipid biosynthesis; lipid IV(A) biosynthesis; lipid IV(A) from (3R)-3-hydroxytetradecanoyl-[acyl-carrier-protein] and UDP-N-acetyl-alpha-D-glucosamine: step 6/6.</text>
</comment>
<name>A0ABW8NI64_9GAMM</name>
<evidence type="ECO:0000256" key="8">
    <source>
        <dbReference type="ARBA" id="ARBA00022741"/>
    </source>
</evidence>
<dbReference type="Proteomes" id="UP001620597">
    <property type="component" value="Unassembled WGS sequence"/>
</dbReference>
<comment type="catalytic activity">
    <reaction evidence="13">
        <text>a lipid A disaccharide + ATP = a lipid IVA + ADP + H(+)</text>
        <dbReference type="Rhea" id="RHEA:67840"/>
        <dbReference type="ChEBI" id="CHEBI:15378"/>
        <dbReference type="ChEBI" id="CHEBI:30616"/>
        <dbReference type="ChEBI" id="CHEBI:176343"/>
        <dbReference type="ChEBI" id="CHEBI:176425"/>
        <dbReference type="ChEBI" id="CHEBI:456216"/>
        <dbReference type="EC" id="2.7.1.130"/>
    </reaction>
</comment>
<dbReference type="RefSeq" id="WP_416205778.1">
    <property type="nucleotide sequence ID" value="NZ_JBBKTX010000009.1"/>
</dbReference>
<evidence type="ECO:0000256" key="3">
    <source>
        <dbReference type="ARBA" id="ARBA00012071"/>
    </source>
</evidence>
<keyword evidence="10 13" id="KW-0067">ATP-binding</keyword>
<evidence type="ECO:0000256" key="10">
    <source>
        <dbReference type="ARBA" id="ARBA00022840"/>
    </source>
</evidence>
<dbReference type="InterPro" id="IPR003758">
    <property type="entry name" value="LpxK"/>
</dbReference>
<evidence type="ECO:0000256" key="5">
    <source>
        <dbReference type="ARBA" id="ARBA00022516"/>
    </source>
</evidence>
<evidence type="ECO:0000256" key="14">
    <source>
        <dbReference type="SAM" id="Phobius"/>
    </source>
</evidence>
<accession>A0ABW8NI64</accession>
<evidence type="ECO:0000256" key="12">
    <source>
        <dbReference type="ARBA" id="ARBA00029757"/>
    </source>
</evidence>
<evidence type="ECO:0000256" key="11">
    <source>
        <dbReference type="ARBA" id="ARBA00023098"/>
    </source>
</evidence>
<keyword evidence="6 13" id="KW-0441">Lipid A biosynthesis</keyword>
<feature type="transmembrane region" description="Helical" evidence="14">
    <location>
        <begin position="46"/>
        <end position="67"/>
    </location>
</feature>
<keyword evidence="5 13" id="KW-0444">Lipid biosynthesis</keyword>
<keyword evidence="14" id="KW-0472">Membrane</keyword>
<keyword evidence="8 13" id="KW-0547">Nucleotide-binding</keyword>
<dbReference type="InterPro" id="IPR027417">
    <property type="entry name" value="P-loop_NTPase"/>
</dbReference>